<name>A0A3E0I6C7_9PSEU</name>
<feature type="compositionally biased region" description="Polar residues" evidence="1">
    <location>
        <begin position="14"/>
        <end position="27"/>
    </location>
</feature>
<evidence type="ECO:0000256" key="1">
    <source>
        <dbReference type="SAM" id="MobiDB-lite"/>
    </source>
</evidence>
<dbReference type="Proteomes" id="UP000256269">
    <property type="component" value="Unassembled WGS sequence"/>
</dbReference>
<evidence type="ECO:0000313" key="3">
    <source>
        <dbReference type="Proteomes" id="UP000256269"/>
    </source>
</evidence>
<evidence type="ECO:0008006" key="4">
    <source>
        <dbReference type="Google" id="ProtNLM"/>
    </source>
</evidence>
<dbReference type="EMBL" id="QUNO01000002">
    <property type="protein sequence ID" value="REH54282.1"/>
    <property type="molecule type" value="Genomic_DNA"/>
</dbReference>
<gene>
    <name evidence="2" type="ORF">BCF44_102514</name>
</gene>
<reference evidence="2 3" key="1">
    <citation type="submission" date="2018-08" db="EMBL/GenBank/DDBJ databases">
        <title>Genomic Encyclopedia of Archaeal and Bacterial Type Strains, Phase II (KMG-II): from individual species to whole genera.</title>
        <authorList>
            <person name="Goeker M."/>
        </authorList>
    </citation>
    <scope>NUCLEOTIDE SEQUENCE [LARGE SCALE GENOMIC DNA]</scope>
    <source>
        <strain evidence="2 3">DSM 45791</strain>
    </source>
</reference>
<proteinExistence type="predicted"/>
<feature type="compositionally biased region" description="Basic and acidic residues" evidence="1">
    <location>
        <begin position="1"/>
        <end position="11"/>
    </location>
</feature>
<keyword evidence="3" id="KW-1185">Reference proteome</keyword>
<feature type="region of interest" description="Disordered" evidence="1">
    <location>
        <begin position="1"/>
        <end position="37"/>
    </location>
</feature>
<accession>A0A3E0I6C7</accession>
<comment type="caution">
    <text evidence="2">The sequence shown here is derived from an EMBL/GenBank/DDBJ whole genome shotgun (WGS) entry which is preliminary data.</text>
</comment>
<dbReference type="SUPFAM" id="SSF56112">
    <property type="entry name" value="Protein kinase-like (PK-like)"/>
    <property type="match status" value="2"/>
</dbReference>
<organism evidence="2 3">
    <name type="scientific">Kutzneria buriramensis</name>
    <dbReference type="NCBI Taxonomy" id="1045776"/>
    <lineage>
        <taxon>Bacteria</taxon>
        <taxon>Bacillati</taxon>
        <taxon>Actinomycetota</taxon>
        <taxon>Actinomycetes</taxon>
        <taxon>Pseudonocardiales</taxon>
        <taxon>Pseudonocardiaceae</taxon>
        <taxon>Kutzneria</taxon>
    </lineage>
</organism>
<evidence type="ECO:0000313" key="2">
    <source>
        <dbReference type="EMBL" id="REH54282.1"/>
    </source>
</evidence>
<dbReference type="AlphaFoldDB" id="A0A3E0I6C7"/>
<protein>
    <recommendedName>
        <fullName evidence="4">Protein kinase domain-containing protein</fullName>
    </recommendedName>
</protein>
<dbReference type="InterPro" id="IPR011009">
    <property type="entry name" value="Kinase-like_dom_sf"/>
</dbReference>
<sequence>MAGKSDKKMRSECSAPQSVSTVINTGGPTKEGLSKPVGEPIIRAGNVDGVTRIDRYAAVSTALTLLGDQQVARLLDTVTPIDSSGVGGAAGMLTVAGERVFVKRVPLTELERRPEHRHSTANMFGLPPWCQYGVLTPGFGAWRELAAHVMTTNWVLSGACGNFPMLYHWRVLDTPPPVREDFGDIDAFLEYLHHGDGVRERVEALVAAEASVVLFMEYFPHVLSEWLPDRLAAGDIEGPCAMVERDLLGVTEFMESRGLFHFDTHFGNVLTDGERLYLGDLGLAVSKDFDLSPAEREFLDHNAGHDRCYAVSHLTNMLVRVLGNVPGGPLDRYAYLADFPDDAPFPAAAADLIRRYQPVAVHFNTFFAALHGTSRQTPYPRVALTDSANVVFG</sequence>